<evidence type="ECO:0000259" key="2">
    <source>
        <dbReference type="Pfam" id="PF01205"/>
    </source>
</evidence>
<dbReference type="GO" id="GO:0005737">
    <property type="term" value="C:cytoplasm"/>
    <property type="evidence" value="ECO:0007669"/>
    <property type="project" value="TreeGrafter"/>
</dbReference>
<evidence type="ECO:0000313" key="3">
    <source>
        <dbReference type="EMBL" id="SPC76513.1"/>
    </source>
</evidence>
<accession>A0A2N9EP02</accession>
<feature type="domain" description="Impact N-terminal" evidence="2">
    <location>
        <begin position="57"/>
        <end position="157"/>
    </location>
</feature>
<dbReference type="InterPro" id="IPR001498">
    <property type="entry name" value="Impact_N"/>
</dbReference>
<reference evidence="3" key="1">
    <citation type="submission" date="2018-02" db="EMBL/GenBank/DDBJ databases">
        <authorList>
            <person name="Cohen D.B."/>
            <person name="Kent A.D."/>
        </authorList>
    </citation>
    <scope>NUCLEOTIDE SEQUENCE</scope>
</reference>
<comment type="similarity">
    <text evidence="1">Belongs to the IMPACT family.</text>
</comment>
<sequence length="394" mass="41972">MPLLAITLTTPCCYHHYHKLNHRISASLRAMVTATSSRNAGAFTTIKEKVTFEREIKKSKFIAIAGPISDEQSAFSFLSQVRDPRATHNCWAYKVGDQYRSNDDGEPSGTAGKPMQSAIVSSGIDRVMVVVIRYFGGIKLGTGGLVRAYGGVTSECLRNAPTCLVKSKVPMGVEVTFDLLGVLYHQLQSFQVEDIKQDYDTGKVGISMVTFKVDFDRAEKLEEAVKANCSRDSNKPGSKDSAKLHQNQGSFICCRSEGRTVASEGLPIQFDGGTFGKVGFAESGSWVLASGSHVDFGRVDSDGINSIGICDFGRVTRVGCVGSVGNGMVGDCGHDVLPGNGGNCGRGGDITLGRDGIVSSVIAGVESAGVSRSFRAARLISVLQSDNTKTKICL</sequence>
<dbReference type="PANTHER" id="PTHR16301">
    <property type="entry name" value="IMPACT-RELATED"/>
    <property type="match status" value="1"/>
</dbReference>
<dbReference type="Pfam" id="PF01205">
    <property type="entry name" value="Impact_N"/>
    <property type="match status" value="1"/>
</dbReference>
<proteinExistence type="inferred from homology"/>
<gene>
    <name evidence="3" type="ORF">FSB_LOCUS4395</name>
</gene>
<dbReference type="SUPFAM" id="SSF54211">
    <property type="entry name" value="Ribosomal protein S5 domain 2-like"/>
    <property type="match status" value="1"/>
</dbReference>
<name>A0A2N9EP02_FAGSY</name>
<dbReference type="PANTHER" id="PTHR16301:SF20">
    <property type="entry name" value="IMPACT FAMILY MEMBER YIGZ"/>
    <property type="match status" value="1"/>
</dbReference>
<dbReference type="InterPro" id="IPR023582">
    <property type="entry name" value="Impact"/>
</dbReference>
<dbReference type="AlphaFoldDB" id="A0A2N9EP02"/>
<dbReference type="Gene3D" id="3.30.230.30">
    <property type="entry name" value="Impact, N-terminal domain"/>
    <property type="match status" value="1"/>
</dbReference>
<protein>
    <recommendedName>
        <fullName evidence="2">Impact N-terminal domain-containing protein</fullName>
    </recommendedName>
</protein>
<dbReference type="EMBL" id="OIVN01000224">
    <property type="protein sequence ID" value="SPC76513.1"/>
    <property type="molecule type" value="Genomic_DNA"/>
</dbReference>
<organism evidence="3">
    <name type="scientific">Fagus sylvatica</name>
    <name type="common">Beechnut</name>
    <dbReference type="NCBI Taxonomy" id="28930"/>
    <lineage>
        <taxon>Eukaryota</taxon>
        <taxon>Viridiplantae</taxon>
        <taxon>Streptophyta</taxon>
        <taxon>Embryophyta</taxon>
        <taxon>Tracheophyta</taxon>
        <taxon>Spermatophyta</taxon>
        <taxon>Magnoliopsida</taxon>
        <taxon>eudicotyledons</taxon>
        <taxon>Gunneridae</taxon>
        <taxon>Pentapetalae</taxon>
        <taxon>rosids</taxon>
        <taxon>fabids</taxon>
        <taxon>Fagales</taxon>
        <taxon>Fagaceae</taxon>
        <taxon>Fagus</taxon>
    </lineage>
</organism>
<evidence type="ECO:0000256" key="1">
    <source>
        <dbReference type="ARBA" id="ARBA00007665"/>
    </source>
</evidence>
<dbReference type="InterPro" id="IPR020568">
    <property type="entry name" value="Ribosomal_Su5_D2-typ_SF"/>
</dbReference>
<dbReference type="GO" id="GO:0006446">
    <property type="term" value="P:regulation of translational initiation"/>
    <property type="evidence" value="ECO:0007669"/>
    <property type="project" value="TreeGrafter"/>
</dbReference>
<dbReference type="InterPro" id="IPR036956">
    <property type="entry name" value="Impact_N_sf"/>
</dbReference>